<accession>A0A9W8ILB2</accession>
<dbReference type="Pfam" id="PF10404">
    <property type="entry name" value="BHD_2"/>
    <property type="match status" value="1"/>
</dbReference>
<dbReference type="SUPFAM" id="SSF54001">
    <property type="entry name" value="Cysteine proteinases"/>
    <property type="match status" value="1"/>
</dbReference>
<dbReference type="InterPro" id="IPR018325">
    <property type="entry name" value="Rad4/PNGase_transGLS-fold"/>
</dbReference>
<dbReference type="Pfam" id="PF10403">
    <property type="entry name" value="BHD_1"/>
    <property type="match status" value="1"/>
</dbReference>
<dbReference type="GO" id="GO:0071942">
    <property type="term" value="C:XPC complex"/>
    <property type="evidence" value="ECO:0007669"/>
    <property type="project" value="TreeGrafter"/>
</dbReference>
<dbReference type="InterPro" id="IPR038765">
    <property type="entry name" value="Papain-like_cys_pep_sf"/>
</dbReference>
<dbReference type="InterPro" id="IPR036985">
    <property type="entry name" value="Transglutaminase-like_sf"/>
</dbReference>
<evidence type="ECO:0000256" key="1">
    <source>
        <dbReference type="ARBA" id="ARBA00004123"/>
    </source>
</evidence>
<dbReference type="Gene3D" id="3.30.70.2460">
    <property type="entry name" value="Rad4, beta-hairpin domain BHD3"/>
    <property type="match status" value="1"/>
</dbReference>
<feature type="compositionally biased region" description="Basic and acidic residues" evidence="6">
    <location>
        <begin position="424"/>
        <end position="439"/>
    </location>
</feature>
<keyword evidence="3" id="KW-0227">DNA damage</keyword>
<feature type="compositionally biased region" description="Basic and acidic residues" evidence="6">
    <location>
        <begin position="691"/>
        <end position="714"/>
    </location>
</feature>
<feature type="region of interest" description="Disordered" evidence="6">
    <location>
        <begin position="421"/>
        <end position="442"/>
    </location>
</feature>
<feature type="domain" description="Rad4 beta-hairpin" evidence="7">
    <location>
        <begin position="440"/>
        <end position="491"/>
    </location>
</feature>
<feature type="domain" description="Rad4 beta-hairpin" evidence="9">
    <location>
        <begin position="562"/>
        <end position="636"/>
    </location>
</feature>
<evidence type="ECO:0000313" key="11">
    <source>
        <dbReference type="Proteomes" id="UP001140074"/>
    </source>
</evidence>
<comment type="subcellular location">
    <subcellularLocation>
        <location evidence="1">Nucleus</location>
    </subcellularLocation>
</comment>
<evidence type="ECO:0000256" key="2">
    <source>
        <dbReference type="ARBA" id="ARBA00009525"/>
    </source>
</evidence>
<dbReference type="GO" id="GO:0000111">
    <property type="term" value="C:nucleotide-excision repair factor 2 complex"/>
    <property type="evidence" value="ECO:0007669"/>
    <property type="project" value="TreeGrafter"/>
</dbReference>
<feature type="region of interest" description="Disordered" evidence="6">
    <location>
        <begin position="285"/>
        <end position="313"/>
    </location>
</feature>
<dbReference type="InterPro" id="IPR018327">
    <property type="entry name" value="BHD_2"/>
</dbReference>
<evidence type="ECO:0000256" key="3">
    <source>
        <dbReference type="ARBA" id="ARBA00022763"/>
    </source>
</evidence>
<dbReference type="Gene3D" id="3.90.260.10">
    <property type="entry name" value="Transglutaminase-like"/>
    <property type="match status" value="1"/>
</dbReference>
<dbReference type="Pfam" id="PF10405">
    <property type="entry name" value="BHD_3"/>
    <property type="match status" value="1"/>
</dbReference>
<dbReference type="GO" id="GO:0003684">
    <property type="term" value="F:damaged DNA binding"/>
    <property type="evidence" value="ECO:0007669"/>
    <property type="project" value="InterPro"/>
</dbReference>
<feature type="region of interest" description="Disordered" evidence="6">
    <location>
        <begin position="1"/>
        <end position="68"/>
    </location>
</feature>
<evidence type="ECO:0000259" key="8">
    <source>
        <dbReference type="SMART" id="SM01031"/>
    </source>
</evidence>
<dbReference type="Gene3D" id="2.20.20.110">
    <property type="entry name" value="Rad4, beta-hairpin domain BHD1"/>
    <property type="match status" value="1"/>
</dbReference>
<dbReference type="InterPro" id="IPR018326">
    <property type="entry name" value="Rad4_beta-hairpin_dom1"/>
</dbReference>
<proteinExistence type="inferred from homology"/>
<dbReference type="SMART" id="SM01030">
    <property type="entry name" value="BHD_1"/>
    <property type="match status" value="1"/>
</dbReference>
<dbReference type="GO" id="GO:0003697">
    <property type="term" value="F:single-stranded DNA binding"/>
    <property type="evidence" value="ECO:0007669"/>
    <property type="project" value="TreeGrafter"/>
</dbReference>
<dbReference type="Pfam" id="PF03835">
    <property type="entry name" value="Rad4"/>
    <property type="match status" value="1"/>
</dbReference>
<evidence type="ECO:0000259" key="7">
    <source>
        <dbReference type="SMART" id="SM01030"/>
    </source>
</evidence>
<dbReference type="InterPro" id="IPR042488">
    <property type="entry name" value="Rad4_BHD3_sf"/>
</dbReference>
<dbReference type="EMBL" id="JANBUY010000035">
    <property type="protein sequence ID" value="KAJ2866568.1"/>
    <property type="molecule type" value="Genomic_DNA"/>
</dbReference>
<evidence type="ECO:0000256" key="4">
    <source>
        <dbReference type="ARBA" id="ARBA00023204"/>
    </source>
</evidence>
<feature type="domain" description="Rad4 beta-hairpin" evidence="8">
    <location>
        <begin position="493"/>
        <end position="555"/>
    </location>
</feature>
<feature type="region of interest" description="Disordered" evidence="6">
    <location>
        <begin position="685"/>
        <end position="738"/>
    </location>
</feature>
<keyword evidence="11" id="KW-1185">Reference proteome</keyword>
<evidence type="ECO:0000313" key="10">
    <source>
        <dbReference type="EMBL" id="KAJ2866568.1"/>
    </source>
</evidence>
<protein>
    <recommendedName>
        <fullName evidence="12">Rad4-domain-containing protein</fullName>
    </recommendedName>
</protein>
<sequence>MASNHPSRFPAGKDDSVTHTLDSASHEQPSKRFRAHSGDDDGCETPITNQQHIDTGQVDSDDDDDMFESVPHVPTEYLDEMSDDSMPELGTVELTVGDETASQLAPKPRQAQVTARARTVRRNHHMVHLLCQVVCARYLNYICCRPLLLARCLSLIPLSAVNRVAEHLVPGKQEIRREWASSDLHHFLSWYRSFRIRVRKPKGAAGLEDDFVRLVETRNATRPWHQPMLLASMLRALTFDARLCVGIAPPPLKLTRRESMQIELALGNCGSSGVTTAAATTASGALPETASSVGPTAFRQSSSEPAPNQPVERGQSFALSVPEFWCEVFDQMSERWVPINAYTGAIEHPSILGRPLSRQHCAFPYIVGLDSHNFIRDITRRYAQDFTNTILRRRLESVDQKVDRRAQVWWEHWISRWSNVDSETGDKHERENEDMEKRSRPSAIPKRITDFAKSPYYVLQRNLRQNEIIHPAHPVVGVIKGESVYLRENVRVLRSQQAWMREGRQVKAGQVAAKQIKHRGVTVRSKRTADAMEASGIEPTADLFGEWQTELFRSPPVHNGHVPRNEFGNVNLFTDSMLPEGAVHIPNANAKRLCKELSIDAADAVVGFDFRRGQSLPIIQGVVIPAEAFDLIADALREDRHVAEEKKLAELEQRALKYWRRLLVALRVRADVDASFARHSERPSGITFASRDSKGKQPELEYSSPHHADPEHNQGSEPEPDPEAPDATSVDTGGGFII</sequence>
<feature type="compositionally biased region" description="Polar residues" evidence="6">
    <location>
        <begin position="289"/>
        <end position="306"/>
    </location>
</feature>
<keyword evidence="5" id="KW-0539">Nucleus</keyword>
<evidence type="ECO:0000259" key="9">
    <source>
        <dbReference type="SMART" id="SM01032"/>
    </source>
</evidence>
<dbReference type="InterPro" id="IPR004583">
    <property type="entry name" value="DNA_repair_Rad4"/>
</dbReference>
<feature type="compositionally biased region" description="Polar residues" evidence="6">
    <location>
        <begin position="46"/>
        <end position="58"/>
    </location>
</feature>
<dbReference type="SMART" id="SM01031">
    <property type="entry name" value="BHD_2"/>
    <property type="match status" value="1"/>
</dbReference>
<comment type="similarity">
    <text evidence="2">Belongs to the XPC family.</text>
</comment>
<gene>
    <name evidence="10" type="ORF">GGH94_001460</name>
</gene>
<dbReference type="GO" id="GO:0005737">
    <property type="term" value="C:cytoplasm"/>
    <property type="evidence" value="ECO:0007669"/>
    <property type="project" value="TreeGrafter"/>
</dbReference>
<evidence type="ECO:0000256" key="5">
    <source>
        <dbReference type="ARBA" id="ARBA00023242"/>
    </source>
</evidence>
<dbReference type="PANTHER" id="PTHR12135:SF0">
    <property type="entry name" value="DNA REPAIR PROTEIN COMPLEMENTING XP-C CELLS"/>
    <property type="match status" value="1"/>
</dbReference>
<evidence type="ECO:0000256" key="6">
    <source>
        <dbReference type="SAM" id="MobiDB-lite"/>
    </source>
</evidence>
<dbReference type="AlphaFoldDB" id="A0A9W8ILB2"/>
<comment type="caution">
    <text evidence="10">The sequence shown here is derived from an EMBL/GenBank/DDBJ whole genome shotgun (WGS) entry which is preliminary data.</text>
</comment>
<keyword evidence="4" id="KW-0234">DNA repair</keyword>
<dbReference type="Proteomes" id="UP001140074">
    <property type="component" value="Unassembled WGS sequence"/>
</dbReference>
<dbReference type="GO" id="GO:0006298">
    <property type="term" value="P:mismatch repair"/>
    <property type="evidence" value="ECO:0007669"/>
    <property type="project" value="TreeGrafter"/>
</dbReference>
<evidence type="ECO:0008006" key="12">
    <source>
        <dbReference type="Google" id="ProtNLM"/>
    </source>
</evidence>
<dbReference type="InterPro" id="IPR018328">
    <property type="entry name" value="Rad4_beta-hairpin_dom3"/>
</dbReference>
<organism evidence="10 11">
    <name type="scientific">Coemansia aciculifera</name>
    <dbReference type="NCBI Taxonomy" id="417176"/>
    <lineage>
        <taxon>Eukaryota</taxon>
        <taxon>Fungi</taxon>
        <taxon>Fungi incertae sedis</taxon>
        <taxon>Zoopagomycota</taxon>
        <taxon>Kickxellomycotina</taxon>
        <taxon>Kickxellomycetes</taxon>
        <taxon>Kickxellales</taxon>
        <taxon>Kickxellaceae</taxon>
        <taxon>Coemansia</taxon>
    </lineage>
</organism>
<name>A0A9W8ILB2_9FUNG</name>
<dbReference type="GO" id="GO:0006289">
    <property type="term" value="P:nucleotide-excision repair"/>
    <property type="evidence" value="ECO:0007669"/>
    <property type="project" value="InterPro"/>
</dbReference>
<dbReference type="SMART" id="SM01032">
    <property type="entry name" value="BHD_3"/>
    <property type="match status" value="1"/>
</dbReference>
<reference evidence="10" key="1">
    <citation type="submission" date="2022-07" db="EMBL/GenBank/DDBJ databases">
        <title>Phylogenomic reconstructions and comparative analyses of Kickxellomycotina fungi.</title>
        <authorList>
            <person name="Reynolds N.K."/>
            <person name="Stajich J.E."/>
            <person name="Barry K."/>
            <person name="Grigoriev I.V."/>
            <person name="Crous P."/>
            <person name="Smith M.E."/>
        </authorList>
    </citation>
    <scope>NUCLEOTIDE SEQUENCE</scope>
    <source>
        <strain evidence="10">RSA 476</strain>
    </source>
</reference>
<dbReference type="PANTHER" id="PTHR12135">
    <property type="entry name" value="DNA REPAIR PROTEIN XP-C / RAD4"/>
    <property type="match status" value="1"/>
</dbReference>